<keyword evidence="3" id="KW-1185">Reference proteome</keyword>
<sequence length="312" mass="35712">MFINRIFLLLPLFTAFSTNAQVQFEYVFRNPQDSSYNCYLKVIPDTDSIKGLIVRDFSSLPNTTRKSPFRLMQLAADEGMMTIYTVTSNYFPELYYDDKGPTLLDDIIKEVMEKHKIPKENLILGGISSSGTRALRYAQYCLSGKSKYGNQPKGIFLVDSPLDLERFCLSAAKHIDNFSDGMLEEALMMNKAFPEKFGVTASHNPKPYRDNSVFSHTLPKGGNAVLFKNTPIIIFHEPDINWWIEERGASYYDINSYDLAAFANTLAQQGNSKVELITTSEKGFDRQGNRKPHSWTIVDEPYLMQWILRTLW</sequence>
<evidence type="ECO:0000256" key="1">
    <source>
        <dbReference type="SAM" id="SignalP"/>
    </source>
</evidence>
<dbReference type="SUPFAM" id="SSF53474">
    <property type="entry name" value="alpha/beta-Hydrolases"/>
    <property type="match status" value="1"/>
</dbReference>
<name>G8R4Z5_OWEHD</name>
<keyword evidence="1" id="KW-0732">Signal</keyword>
<organism evidence="2 3">
    <name type="scientific">Owenweeksia hongkongensis (strain DSM 17368 / CIP 108786 / JCM 12287 / NRRL B-23963 / UST20020801)</name>
    <dbReference type="NCBI Taxonomy" id="926562"/>
    <lineage>
        <taxon>Bacteria</taxon>
        <taxon>Pseudomonadati</taxon>
        <taxon>Bacteroidota</taxon>
        <taxon>Flavobacteriia</taxon>
        <taxon>Flavobacteriales</taxon>
        <taxon>Owenweeksiaceae</taxon>
        <taxon>Owenweeksia</taxon>
    </lineage>
</organism>
<dbReference type="EMBL" id="CP003156">
    <property type="protein sequence ID" value="AEV34309.1"/>
    <property type="molecule type" value="Genomic_DNA"/>
</dbReference>
<dbReference type="Proteomes" id="UP000005631">
    <property type="component" value="Chromosome"/>
</dbReference>
<evidence type="ECO:0000313" key="3">
    <source>
        <dbReference type="Proteomes" id="UP000005631"/>
    </source>
</evidence>
<dbReference type="KEGG" id="oho:Oweho_3358"/>
<dbReference type="AlphaFoldDB" id="G8R4Z5"/>
<protein>
    <recommendedName>
        <fullName evidence="4">Esterase</fullName>
    </recommendedName>
</protein>
<feature type="signal peptide" evidence="1">
    <location>
        <begin position="1"/>
        <end position="20"/>
    </location>
</feature>
<dbReference type="OrthoDB" id="1095982at2"/>
<accession>G8R4Z5</accession>
<proteinExistence type="predicted"/>
<dbReference type="STRING" id="926562.Oweho_3358"/>
<dbReference type="eggNOG" id="COG0429">
    <property type="taxonomic scope" value="Bacteria"/>
</dbReference>
<evidence type="ECO:0000313" key="2">
    <source>
        <dbReference type="EMBL" id="AEV34309.1"/>
    </source>
</evidence>
<dbReference type="HOGENOM" id="CLU_049706_0_0_10"/>
<gene>
    <name evidence="2" type="ordered locus">Oweho_3358</name>
</gene>
<reference evidence="2 3" key="1">
    <citation type="journal article" date="2012" name="Stand. Genomic Sci.">
        <title>Genome sequence of the orange-pigmented seawater bacterium Owenweeksia hongkongensis type strain (UST20020801(T)).</title>
        <authorList>
            <person name="Riedel T."/>
            <person name="Held B."/>
            <person name="Nolan M."/>
            <person name="Lucas S."/>
            <person name="Lapidus A."/>
            <person name="Tice H."/>
            <person name="Del Rio T.G."/>
            <person name="Cheng J.F."/>
            <person name="Han C."/>
            <person name="Tapia R."/>
            <person name="Goodwin L.A."/>
            <person name="Pitluck S."/>
            <person name="Liolios K."/>
            <person name="Mavromatis K."/>
            <person name="Pagani I."/>
            <person name="Ivanova N."/>
            <person name="Mikhailova N."/>
            <person name="Pati A."/>
            <person name="Chen A."/>
            <person name="Palaniappan K."/>
            <person name="Rohde M."/>
            <person name="Tindall B.J."/>
            <person name="Detter J.C."/>
            <person name="Goker M."/>
            <person name="Woyke T."/>
            <person name="Bristow J."/>
            <person name="Eisen J.A."/>
            <person name="Markowitz V."/>
            <person name="Hugenholtz P."/>
            <person name="Klenk H.P."/>
            <person name="Kyrpides N.C."/>
        </authorList>
    </citation>
    <scope>NUCLEOTIDE SEQUENCE</scope>
    <source>
        <strain evidence="3">DSM 17368 / JCM 12287 / NRRL B-23963</strain>
    </source>
</reference>
<feature type="chain" id="PRO_5003515450" description="Esterase" evidence="1">
    <location>
        <begin position="21"/>
        <end position="312"/>
    </location>
</feature>
<evidence type="ECO:0008006" key="4">
    <source>
        <dbReference type="Google" id="ProtNLM"/>
    </source>
</evidence>
<dbReference type="InterPro" id="IPR029058">
    <property type="entry name" value="AB_hydrolase_fold"/>
</dbReference>
<dbReference type="RefSeq" id="WP_014203656.1">
    <property type="nucleotide sequence ID" value="NC_016599.1"/>
</dbReference>